<evidence type="ECO:0000256" key="5">
    <source>
        <dbReference type="ARBA" id="ARBA00022840"/>
    </source>
</evidence>
<dbReference type="InterPro" id="IPR002464">
    <property type="entry name" value="DNA/RNA_helicase_DEAH_CS"/>
</dbReference>
<gene>
    <name evidence="11" type="ORF">ROHU_007888</name>
</gene>
<keyword evidence="3" id="KW-0378">Hydrolase</keyword>
<dbReference type="InterPro" id="IPR014001">
    <property type="entry name" value="Helicase_ATP-bd"/>
</dbReference>
<dbReference type="InterPro" id="IPR011709">
    <property type="entry name" value="DEAD-box_helicase_OB_fold"/>
</dbReference>
<dbReference type="Pfam" id="PF07717">
    <property type="entry name" value="OB_NTP_bind"/>
    <property type="match status" value="1"/>
</dbReference>
<feature type="region of interest" description="Disordered" evidence="8">
    <location>
        <begin position="14"/>
        <end position="47"/>
    </location>
</feature>
<dbReference type="GO" id="GO:0005634">
    <property type="term" value="C:nucleus"/>
    <property type="evidence" value="ECO:0007669"/>
    <property type="project" value="TreeGrafter"/>
</dbReference>
<evidence type="ECO:0000256" key="7">
    <source>
        <dbReference type="ARBA" id="ARBA00047984"/>
    </source>
</evidence>
<dbReference type="Pfam" id="PF21010">
    <property type="entry name" value="HA2_C"/>
    <property type="match status" value="1"/>
</dbReference>
<evidence type="ECO:0000256" key="8">
    <source>
        <dbReference type="SAM" id="MobiDB-lite"/>
    </source>
</evidence>
<evidence type="ECO:0000259" key="10">
    <source>
        <dbReference type="PROSITE" id="PS51194"/>
    </source>
</evidence>
<protein>
    <recommendedName>
        <fullName evidence="1">RNA helicase</fullName>
        <ecNumber evidence="1">3.6.4.13</ecNumber>
    </recommendedName>
</protein>
<keyword evidence="12" id="KW-1185">Reference proteome</keyword>
<evidence type="ECO:0000256" key="6">
    <source>
        <dbReference type="ARBA" id="ARBA00022884"/>
    </source>
</evidence>
<keyword evidence="4 11" id="KW-0347">Helicase</keyword>
<dbReference type="InterPro" id="IPR027417">
    <property type="entry name" value="P-loop_NTPase"/>
</dbReference>
<dbReference type="SMART" id="SM00847">
    <property type="entry name" value="HA2"/>
    <property type="match status" value="1"/>
</dbReference>
<sequence>MPKGEELKELRQRGNLYFDGDDPPELQNIKVPKIEPKAEKPENEDELVASVKEDVNDTDLEYLFQDVVRIPSLDEKLKKDQQKKKDNASYLDMLKFREKLPSYEMREVAERVAAERAESVGEGKSCGYQIRLQRYLSSISHLVLDEIHERSLQSDVLLTIVKDLLTARDDLKVVLMSATLNAEKFSKYFNNCSMIHIPGFTYPVNEYLLEDVVELLRFKPQHQDRRPRYRRGFMHGQNVQPEKEQKEAEYRESWPCFNRTLRDRYSDSTIDTLEMMDDDDKINLELIVALIRHIVMKEDDGAILVFLPGWDTISTLNDLLMADQMFKSELTNTCMLAATAPCVLTCSNLGSLSDRFIIIPLHSLMPTVSQTQVFKKPPPGVRKIVIATNIAETSITIDDVVYVIDGGKIKETHFDTQNNIRTMTAEWVSLANAKQRKGRAGRVSPGKCYHLYNGLRASLLDNYQLPEIQRTPLEELCLQIKILKLGPIASFLRKTMDPPSDKAIELAITHLVDLCHAVVDQNQNALDRNEELTPLGFHLARMPVEPHIGKMILFGALLGCLDPALTIAASLSFKDPFFIPLGKEKIADHRKKLLSRNSRSDHLTLVNAFWMLQNMKGQFAEHLLAAGFVNSKDPKDPSSNINSENEKLIKAVIVAGLYPKVAKIRPSHKKRPMPVKVYTKAEGKVCIHPKSVNAEETRFHYTWLIYHLKMKTTSIFLYDCTEVSPFSLLFFGGDISIQRDQDQETIAVDEWIVFQSPARIAHLVKDLRKELDVLLEEKIKSPRPVVWNDQGSKDCAVLSAIIDLITTQETPAGGPRRGSQ</sequence>
<dbReference type="EC" id="3.6.4.13" evidence="1"/>
<feature type="domain" description="Helicase C-terminal" evidence="10">
    <location>
        <begin position="289"/>
        <end position="484"/>
    </location>
</feature>
<dbReference type="GO" id="GO:0016787">
    <property type="term" value="F:hydrolase activity"/>
    <property type="evidence" value="ECO:0007669"/>
    <property type="project" value="UniProtKB-KW"/>
</dbReference>
<dbReference type="EMBL" id="QBIY01012727">
    <property type="protein sequence ID" value="RXN18060.1"/>
    <property type="molecule type" value="Genomic_DNA"/>
</dbReference>
<dbReference type="SUPFAM" id="SSF52540">
    <property type="entry name" value="P-loop containing nucleoside triphosphate hydrolases"/>
    <property type="match status" value="2"/>
</dbReference>
<dbReference type="FunFam" id="1.20.120.1080:FF:000002">
    <property type="entry name" value="Putative ATP-dependent RNA helicase DHX36"/>
    <property type="match status" value="1"/>
</dbReference>
<dbReference type="GO" id="GO:0003678">
    <property type="term" value="F:DNA helicase activity"/>
    <property type="evidence" value="ECO:0007669"/>
    <property type="project" value="TreeGrafter"/>
</dbReference>
<evidence type="ECO:0000259" key="9">
    <source>
        <dbReference type="PROSITE" id="PS51192"/>
    </source>
</evidence>
<accession>A0A498MCU7</accession>
<keyword evidence="5" id="KW-0067">ATP-binding</keyword>
<name>A0A498MCU7_LABRO</name>
<feature type="compositionally biased region" description="Basic and acidic residues" evidence="8">
    <location>
        <begin position="32"/>
        <end position="41"/>
    </location>
</feature>
<dbReference type="Pfam" id="PF26026">
    <property type="entry name" value="RNA_hel_CTD"/>
    <property type="match status" value="1"/>
</dbReference>
<organism evidence="11 12">
    <name type="scientific">Labeo rohita</name>
    <name type="common">Indian major carp</name>
    <name type="synonym">Cyprinus rohita</name>
    <dbReference type="NCBI Taxonomy" id="84645"/>
    <lineage>
        <taxon>Eukaryota</taxon>
        <taxon>Metazoa</taxon>
        <taxon>Chordata</taxon>
        <taxon>Craniata</taxon>
        <taxon>Vertebrata</taxon>
        <taxon>Euteleostomi</taxon>
        <taxon>Actinopterygii</taxon>
        <taxon>Neopterygii</taxon>
        <taxon>Teleostei</taxon>
        <taxon>Ostariophysi</taxon>
        <taxon>Cypriniformes</taxon>
        <taxon>Cyprinidae</taxon>
        <taxon>Labeoninae</taxon>
        <taxon>Labeonini</taxon>
        <taxon>Labeo</taxon>
    </lineage>
</organism>
<dbReference type="PROSITE" id="PS00690">
    <property type="entry name" value="DEAH_ATP_HELICASE"/>
    <property type="match status" value="1"/>
</dbReference>
<reference evidence="11 12" key="1">
    <citation type="submission" date="2018-03" db="EMBL/GenBank/DDBJ databases">
        <title>Draft genome sequence of Rohu Carp (Labeo rohita).</title>
        <authorList>
            <person name="Das P."/>
            <person name="Kushwaha B."/>
            <person name="Joshi C.G."/>
            <person name="Kumar D."/>
            <person name="Nagpure N.S."/>
            <person name="Sahoo L."/>
            <person name="Das S.P."/>
            <person name="Bit A."/>
            <person name="Patnaik S."/>
            <person name="Meher P.K."/>
            <person name="Jayasankar P."/>
            <person name="Koringa P.G."/>
            <person name="Patel N.V."/>
            <person name="Hinsu A.T."/>
            <person name="Kumar R."/>
            <person name="Pandey M."/>
            <person name="Agarwal S."/>
            <person name="Srivastava S."/>
            <person name="Singh M."/>
            <person name="Iquebal M.A."/>
            <person name="Jaiswal S."/>
            <person name="Angadi U.B."/>
            <person name="Kumar N."/>
            <person name="Raza M."/>
            <person name="Shah T.M."/>
            <person name="Rai A."/>
            <person name="Jena J.K."/>
        </authorList>
    </citation>
    <scope>NUCLEOTIDE SEQUENCE [LARGE SCALE GENOMIC DNA]</scope>
    <source>
        <strain evidence="11">DASCIFA01</strain>
        <tissue evidence="11">Testis</tissue>
    </source>
</reference>
<evidence type="ECO:0000256" key="2">
    <source>
        <dbReference type="ARBA" id="ARBA00022741"/>
    </source>
</evidence>
<dbReference type="STRING" id="84645.A0A498MCU7"/>
<dbReference type="PANTHER" id="PTHR18934:SF237">
    <property type="entry name" value="ATP-DEPENDENT DNA_RNA HELICASE DHX36"/>
    <property type="match status" value="1"/>
</dbReference>
<evidence type="ECO:0000256" key="3">
    <source>
        <dbReference type="ARBA" id="ARBA00022801"/>
    </source>
</evidence>
<dbReference type="Gene3D" id="3.40.50.300">
    <property type="entry name" value="P-loop containing nucleotide triphosphate hydrolases"/>
    <property type="match status" value="2"/>
</dbReference>
<evidence type="ECO:0007829" key="13">
    <source>
        <dbReference type="PeptideAtlas" id="A0A498MCU7"/>
    </source>
</evidence>
<dbReference type="InterPro" id="IPR007502">
    <property type="entry name" value="Helicase-assoc_dom"/>
</dbReference>
<dbReference type="InterPro" id="IPR048333">
    <property type="entry name" value="HA2_WH"/>
</dbReference>
<evidence type="ECO:0000313" key="12">
    <source>
        <dbReference type="Proteomes" id="UP000290572"/>
    </source>
</evidence>
<dbReference type="AlphaFoldDB" id="A0A498MCU7"/>
<dbReference type="Gene3D" id="1.20.120.1080">
    <property type="match status" value="1"/>
</dbReference>
<keyword evidence="6" id="KW-0694">RNA-binding</keyword>
<keyword evidence="2" id="KW-0547">Nucleotide-binding</keyword>
<dbReference type="GO" id="GO:0005737">
    <property type="term" value="C:cytoplasm"/>
    <property type="evidence" value="ECO:0007669"/>
    <property type="project" value="TreeGrafter"/>
</dbReference>
<evidence type="ECO:0000313" key="11">
    <source>
        <dbReference type="EMBL" id="RXN18060.1"/>
    </source>
</evidence>
<evidence type="ECO:0000256" key="1">
    <source>
        <dbReference type="ARBA" id="ARBA00012552"/>
    </source>
</evidence>
<dbReference type="PANTHER" id="PTHR18934">
    <property type="entry name" value="ATP-DEPENDENT RNA HELICASE"/>
    <property type="match status" value="1"/>
</dbReference>
<dbReference type="Pfam" id="PF04408">
    <property type="entry name" value="WHD_HA2"/>
    <property type="match status" value="1"/>
</dbReference>
<comment type="catalytic activity">
    <reaction evidence="7">
        <text>ATP + H2O = ADP + phosphate + H(+)</text>
        <dbReference type="Rhea" id="RHEA:13065"/>
        <dbReference type="ChEBI" id="CHEBI:15377"/>
        <dbReference type="ChEBI" id="CHEBI:15378"/>
        <dbReference type="ChEBI" id="CHEBI:30616"/>
        <dbReference type="ChEBI" id="CHEBI:43474"/>
        <dbReference type="ChEBI" id="CHEBI:456216"/>
        <dbReference type="EC" id="3.6.4.13"/>
    </reaction>
</comment>
<dbReference type="CDD" id="cd18791">
    <property type="entry name" value="SF2_C_RHA"/>
    <property type="match status" value="1"/>
</dbReference>
<dbReference type="GO" id="GO:0002151">
    <property type="term" value="F:G-quadruplex RNA binding"/>
    <property type="evidence" value="ECO:0007669"/>
    <property type="project" value="TreeGrafter"/>
</dbReference>
<feature type="domain" description="Helicase ATP-binding" evidence="9">
    <location>
        <begin position="132"/>
        <end position="198"/>
    </location>
</feature>
<evidence type="ECO:0000256" key="4">
    <source>
        <dbReference type="ARBA" id="ARBA00022806"/>
    </source>
</evidence>
<dbReference type="GO" id="GO:0005524">
    <property type="term" value="F:ATP binding"/>
    <property type="evidence" value="ECO:0007669"/>
    <property type="project" value="UniProtKB-KW"/>
</dbReference>
<dbReference type="GO" id="GO:0051880">
    <property type="term" value="F:G-quadruplex DNA binding"/>
    <property type="evidence" value="ECO:0007669"/>
    <property type="project" value="TreeGrafter"/>
</dbReference>
<dbReference type="SMART" id="SM00490">
    <property type="entry name" value="HELICc"/>
    <property type="match status" value="1"/>
</dbReference>
<keyword evidence="13" id="KW-1267">Proteomics identification</keyword>
<dbReference type="InterPro" id="IPR059023">
    <property type="entry name" value="RNA_hel_CTD"/>
</dbReference>
<dbReference type="GO" id="GO:0003724">
    <property type="term" value="F:RNA helicase activity"/>
    <property type="evidence" value="ECO:0007669"/>
    <property type="project" value="UniProtKB-EC"/>
</dbReference>
<proteinExistence type="evidence at protein level"/>
<dbReference type="InterPro" id="IPR001650">
    <property type="entry name" value="Helicase_C-like"/>
</dbReference>
<dbReference type="Pfam" id="PF00271">
    <property type="entry name" value="Helicase_C"/>
    <property type="match status" value="1"/>
</dbReference>
<comment type="caution">
    <text evidence="11">The sequence shown here is derived from an EMBL/GenBank/DDBJ whole genome shotgun (WGS) entry which is preliminary data.</text>
</comment>
<dbReference type="Proteomes" id="UP000290572">
    <property type="component" value="Unassembled WGS sequence"/>
</dbReference>
<dbReference type="PROSITE" id="PS51192">
    <property type="entry name" value="HELICASE_ATP_BIND_1"/>
    <property type="match status" value="1"/>
</dbReference>
<dbReference type="PROSITE" id="PS51194">
    <property type="entry name" value="HELICASE_CTER"/>
    <property type="match status" value="1"/>
</dbReference>